<evidence type="ECO:0000256" key="1">
    <source>
        <dbReference type="SAM" id="MobiDB-lite"/>
    </source>
</evidence>
<feature type="region of interest" description="Disordered" evidence="1">
    <location>
        <begin position="1"/>
        <end position="20"/>
    </location>
</feature>
<proteinExistence type="predicted"/>
<dbReference type="RefSeq" id="WP_382430788.1">
    <property type="nucleotide sequence ID" value="NZ_JBHSHJ010000003.1"/>
</dbReference>
<evidence type="ECO:0000313" key="2">
    <source>
        <dbReference type="EMBL" id="MFC4788398.1"/>
    </source>
</evidence>
<comment type="caution">
    <text evidence="2">The sequence shown here is derived from an EMBL/GenBank/DDBJ whole genome shotgun (WGS) entry which is preliminary data.</text>
</comment>
<dbReference type="EMBL" id="JBHSHJ010000003">
    <property type="protein sequence ID" value="MFC4788398.1"/>
    <property type="molecule type" value="Genomic_DNA"/>
</dbReference>
<name>A0ABV9QC62_9BURK</name>
<organism evidence="2 3">
    <name type="scientific">Giesbergeria sinuosa</name>
    <dbReference type="NCBI Taxonomy" id="80883"/>
    <lineage>
        <taxon>Bacteria</taxon>
        <taxon>Pseudomonadati</taxon>
        <taxon>Pseudomonadota</taxon>
        <taxon>Betaproteobacteria</taxon>
        <taxon>Burkholderiales</taxon>
        <taxon>Comamonadaceae</taxon>
        <taxon>Giesbergeria</taxon>
    </lineage>
</organism>
<protein>
    <submittedName>
        <fullName evidence="2">Uncharacterized protein</fullName>
    </submittedName>
</protein>
<sequence>MNKLEQFLSSGQQRPGSPLQELMEQEVPRITSYQAFAAEEAAAKERADQSPLVLWAKKNFGKDADHQKSRLLSQH</sequence>
<keyword evidence="3" id="KW-1185">Reference proteome</keyword>
<dbReference type="Proteomes" id="UP001596001">
    <property type="component" value="Unassembled WGS sequence"/>
</dbReference>
<reference evidence="3" key="1">
    <citation type="journal article" date="2019" name="Int. J. Syst. Evol. Microbiol.">
        <title>The Global Catalogue of Microorganisms (GCM) 10K type strain sequencing project: providing services to taxonomists for standard genome sequencing and annotation.</title>
        <authorList>
            <consortium name="The Broad Institute Genomics Platform"/>
            <consortium name="The Broad Institute Genome Sequencing Center for Infectious Disease"/>
            <person name="Wu L."/>
            <person name="Ma J."/>
        </authorList>
    </citation>
    <scope>NUCLEOTIDE SEQUENCE [LARGE SCALE GENOMIC DNA]</scope>
    <source>
        <strain evidence="3">CCUG 49452</strain>
    </source>
</reference>
<gene>
    <name evidence="2" type="ORF">ACFO6X_05295</name>
</gene>
<accession>A0ABV9QC62</accession>
<evidence type="ECO:0000313" key="3">
    <source>
        <dbReference type="Proteomes" id="UP001596001"/>
    </source>
</evidence>